<dbReference type="SUPFAM" id="SSF49785">
    <property type="entry name" value="Galactose-binding domain-like"/>
    <property type="match status" value="1"/>
</dbReference>
<keyword evidence="2" id="KW-0675">Receptor</keyword>
<dbReference type="InterPro" id="IPR008979">
    <property type="entry name" value="Galactose-bd-like_sf"/>
</dbReference>
<accession>A0AAV4EM07</accession>
<dbReference type="Pfam" id="PF22633">
    <property type="entry name" value="F5_F8_type_C_2"/>
    <property type="match status" value="1"/>
</dbReference>
<sequence>MLLVRFQLLTFVLLTWATLTSGQCKSRGWFGQTSCKYLCHCYNEVQCDWMTGKCPGRCAKGWFGPACQYVSSRYRVRSPSLLQPTLSNGDDNSCVPLFAIQAISDLSPFQEILIDFDAPMLVTWVRIVGISTAQAASQNVKIEGLGGSSPCDPSKSQTVIQVDKTMDIFCEAFQPVGHLKLQFMQGISELCSLYISGGRNVALRQKTSQTTTWSTYWVSGNAVNGKLGTIDGGDSVLQEECTHTALGHGDQSWTVEFSNKCYFSQIVIYNRRNPSRVCCEDRLKGFLLTAYNGYTEIFNHRDHIATKQDVYTVVNSQSKGLTGPVTKIEIVKNRRSPILTLCEVMVFGDVICPTGRYGRDCGSQCNCADHGACIVSTGGCPGGCAPGYMGEDCSTVCPDGKFGSGCKKTCSVHCEGYNDRCIFEDGSCVHGCEVGYQPPLCDTACNVGHYGPNCAEQCSVHCVGDTYPCSPKDGKCDLGCEPGYQPPTCDQ</sequence>
<comment type="caution">
    <text evidence="2">The sequence shown here is derived from an EMBL/GenBank/DDBJ whole genome shotgun (WGS) entry which is preliminary data.</text>
</comment>
<feature type="chain" id="PRO_5043774963" evidence="1">
    <location>
        <begin position="23"/>
        <end position="491"/>
    </location>
</feature>
<evidence type="ECO:0000313" key="2">
    <source>
        <dbReference type="EMBL" id="GFR61541.1"/>
    </source>
</evidence>
<feature type="non-terminal residue" evidence="2">
    <location>
        <position position="491"/>
    </location>
</feature>
<dbReference type="PANTHER" id="PTHR24035:SF109">
    <property type="entry name" value="PROTEIN DRAPER"/>
    <property type="match status" value="1"/>
</dbReference>
<dbReference type="Gene3D" id="2.170.300.10">
    <property type="entry name" value="Tie2 ligand-binding domain superfamily"/>
    <property type="match status" value="1"/>
</dbReference>
<feature type="signal peptide" evidence="1">
    <location>
        <begin position="1"/>
        <end position="22"/>
    </location>
</feature>
<dbReference type="Gene3D" id="2.60.120.260">
    <property type="entry name" value="Galactose-binding domain-like"/>
    <property type="match status" value="1"/>
</dbReference>
<dbReference type="Proteomes" id="UP000762676">
    <property type="component" value="Unassembled WGS sequence"/>
</dbReference>
<name>A0AAV4EM07_9GAST</name>
<proteinExistence type="predicted"/>
<protein>
    <submittedName>
        <fullName evidence="2">Scavenger receptor class F member 2</fullName>
    </submittedName>
</protein>
<dbReference type="InterPro" id="IPR052108">
    <property type="entry name" value="MEGF/SIB"/>
</dbReference>
<gene>
    <name evidence="2" type="ORF">ElyMa_003559400</name>
</gene>
<evidence type="ECO:0000313" key="3">
    <source>
        <dbReference type="Proteomes" id="UP000762676"/>
    </source>
</evidence>
<keyword evidence="3" id="KW-1185">Reference proteome</keyword>
<organism evidence="2 3">
    <name type="scientific">Elysia marginata</name>
    <dbReference type="NCBI Taxonomy" id="1093978"/>
    <lineage>
        <taxon>Eukaryota</taxon>
        <taxon>Metazoa</taxon>
        <taxon>Spiralia</taxon>
        <taxon>Lophotrochozoa</taxon>
        <taxon>Mollusca</taxon>
        <taxon>Gastropoda</taxon>
        <taxon>Heterobranchia</taxon>
        <taxon>Euthyneura</taxon>
        <taxon>Panpulmonata</taxon>
        <taxon>Sacoglossa</taxon>
        <taxon>Placobranchoidea</taxon>
        <taxon>Plakobranchidae</taxon>
        <taxon>Elysia</taxon>
    </lineage>
</organism>
<reference evidence="2 3" key="1">
    <citation type="journal article" date="2021" name="Elife">
        <title>Chloroplast acquisition without the gene transfer in kleptoplastic sea slugs, Plakobranchus ocellatus.</title>
        <authorList>
            <person name="Maeda T."/>
            <person name="Takahashi S."/>
            <person name="Yoshida T."/>
            <person name="Shimamura S."/>
            <person name="Takaki Y."/>
            <person name="Nagai Y."/>
            <person name="Toyoda A."/>
            <person name="Suzuki Y."/>
            <person name="Arimoto A."/>
            <person name="Ishii H."/>
            <person name="Satoh N."/>
            <person name="Nishiyama T."/>
            <person name="Hasebe M."/>
            <person name="Maruyama T."/>
            <person name="Minagawa J."/>
            <person name="Obokata J."/>
            <person name="Shigenobu S."/>
        </authorList>
    </citation>
    <scope>NUCLEOTIDE SEQUENCE [LARGE SCALE GENOMIC DNA]</scope>
</reference>
<evidence type="ECO:0000256" key="1">
    <source>
        <dbReference type="SAM" id="SignalP"/>
    </source>
</evidence>
<dbReference type="PANTHER" id="PTHR24035">
    <property type="entry name" value="MULTIPLE EPIDERMAL GROWTH FACTOR-LIKE DOMAINS PROTEIN"/>
    <property type="match status" value="1"/>
</dbReference>
<dbReference type="AlphaFoldDB" id="A0AAV4EM07"/>
<dbReference type="EMBL" id="BMAT01007294">
    <property type="protein sequence ID" value="GFR61541.1"/>
    <property type="molecule type" value="Genomic_DNA"/>
</dbReference>
<keyword evidence="1" id="KW-0732">Signal</keyword>